<dbReference type="Proteomes" id="UP000019118">
    <property type="component" value="Unassembled WGS sequence"/>
</dbReference>
<sequence>MNNNAKNNSNNSSGSTSSNSNSTNTINSSVKQEKQDDPEIRELAAKFMEANKAKMALPQRNQPTAGQSMNILTFLSDKPKLKSTTSTEETKNIDEESVKGRFGWTSMGKVHIPYIIRSGENYCAVRMVEIKVLNKWLNYLHQDLYNCTNIRSYYITEVEARLLNEINLKHCDYQFGREQFTSRDLIVRLSDANEFYQFLGHCYHKLVNTLETELTSRCGFIRINRESVVPFTVYNDQKYVPLFYFEGETDNLKQRADKLEGWDLSYLKFCCKVQGIRNELFAHDSCSVISLSDIKNYFPPGTIFEDYWPKKNLDSSQLLVSGRTSLPQNVHWTRQPVAPPIATHPPPSPKPATQAKAASNGPMHNVHVFGNNYAIAGSQPTYHATQPRAASSAVRATYSATSTRHLRPAAYYGNIGQAPPPPLVRSATNFGTNRSLDTIVNQNPAHQASSRTQTTVSTAQENNPALTNGRSLLNNSGSRNKLINLPESSPPQTAGPNIPYKMQKAQVQGKMLSLINMKVNVFTEHLVTLQDLVMTFFNGVPVQSCLKVMEVLGIEVYNANAGQMQVLIENGKCTNRHEAVPLVQVRNVIDYMPQLKYMLSGMLSDGPGKRQRNS</sequence>
<protein>
    <submittedName>
        <fullName evidence="2">Uncharacterized protein</fullName>
    </submittedName>
</protein>
<feature type="region of interest" description="Disordered" evidence="1">
    <location>
        <begin position="444"/>
        <end position="496"/>
    </location>
</feature>
<feature type="region of interest" description="Disordered" evidence="1">
    <location>
        <begin position="338"/>
        <end position="358"/>
    </location>
</feature>
<reference evidence="3" key="1">
    <citation type="journal article" date="2013" name="Genome Biol.">
        <title>Draft genome of the mountain pine beetle, Dendroctonus ponderosae Hopkins, a major forest pest.</title>
        <authorList>
            <person name="Keeling C.I."/>
            <person name="Yuen M.M."/>
            <person name="Liao N.Y."/>
            <person name="Docking T.R."/>
            <person name="Chan S.K."/>
            <person name="Taylor G.A."/>
            <person name="Palmquist D.L."/>
            <person name="Jackman S.D."/>
            <person name="Nguyen A."/>
            <person name="Li M."/>
            <person name="Henderson H."/>
            <person name="Janes J.K."/>
            <person name="Zhao Y."/>
            <person name="Pandoh P."/>
            <person name="Moore R."/>
            <person name="Sperling F.A."/>
            <person name="Huber D.P."/>
            <person name="Birol I."/>
            <person name="Jones S.J."/>
            <person name="Bohlmann J."/>
        </authorList>
    </citation>
    <scope>NUCLEOTIDE SEQUENCE</scope>
</reference>
<reference evidence="2" key="2">
    <citation type="submission" date="2024-08" db="UniProtKB">
        <authorList>
            <consortium name="EnsemblMetazoa"/>
        </authorList>
    </citation>
    <scope>IDENTIFICATION</scope>
</reference>
<feature type="compositionally biased region" description="Pro residues" evidence="1">
    <location>
        <begin position="338"/>
        <end position="350"/>
    </location>
</feature>
<dbReference type="AlphaFoldDB" id="A0AAR5PVX3"/>
<proteinExistence type="predicted"/>
<feature type="compositionally biased region" description="Low complexity" evidence="1">
    <location>
        <begin position="1"/>
        <end position="29"/>
    </location>
</feature>
<accession>A0AAR5PVX3</accession>
<keyword evidence="3" id="KW-1185">Reference proteome</keyword>
<evidence type="ECO:0000256" key="1">
    <source>
        <dbReference type="SAM" id="MobiDB-lite"/>
    </source>
</evidence>
<evidence type="ECO:0000313" key="2">
    <source>
        <dbReference type="EnsemblMetazoa" id="XP_019765160.1"/>
    </source>
</evidence>
<feature type="region of interest" description="Disordered" evidence="1">
    <location>
        <begin position="1"/>
        <end position="40"/>
    </location>
</feature>
<evidence type="ECO:0000313" key="3">
    <source>
        <dbReference type="Proteomes" id="UP000019118"/>
    </source>
</evidence>
<name>A0AAR5PVX3_DENPD</name>
<feature type="compositionally biased region" description="Polar residues" evidence="1">
    <location>
        <begin position="444"/>
        <end position="495"/>
    </location>
</feature>
<feature type="compositionally biased region" description="Basic and acidic residues" evidence="1">
    <location>
        <begin position="31"/>
        <end position="40"/>
    </location>
</feature>
<organism evidence="2 3">
    <name type="scientific">Dendroctonus ponderosae</name>
    <name type="common">Mountain pine beetle</name>
    <dbReference type="NCBI Taxonomy" id="77166"/>
    <lineage>
        <taxon>Eukaryota</taxon>
        <taxon>Metazoa</taxon>
        <taxon>Ecdysozoa</taxon>
        <taxon>Arthropoda</taxon>
        <taxon>Hexapoda</taxon>
        <taxon>Insecta</taxon>
        <taxon>Pterygota</taxon>
        <taxon>Neoptera</taxon>
        <taxon>Endopterygota</taxon>
        <taxon>Coleoptera</taxon>
        <taxon>Polyphaga</taxon>
        <taxon>Cucujiformia</taxon>
        <taxon>Curculionidae</taxon>
        <taxon>Scolytinae</taxon>
        <taxon>Dendroctonus</taxon>
    </lineage>
</organism>
<dbReference type="EnsemblMetazoa" id="XM_019909601.1">
    <property type="protein sequence ID" value="XP_019765160.1"/>
    <property type="gene ID" value="LOC109540987"/>
</dbReference>
<gene>
    <name evidence="2" type="primary">109540987</name>
</gene>